<feature type="transmembrane region" description="Helical" evidence="10">
    <location>
        <begin position="23"/>
        <end position="45"/>
    </location>
</feature>
<evidence type="ECO:0000256" key="8">
    <source>
        <dbReference type="ARBA" id="ARBA00035585"/>
    </source>
</evidence>
<evidence type="ECO:0000256" key="4">
    <source>
        <dbReference type="ARBA" id="ARBA00022989"/>
    </source>
</evidence>
<keyword evidence="6 10" id="KW-0407">Ion channel</keyword>
<dbReference type="RefSeq" id="WP_345423866.1">
    <property type="nucleotide sequence ID" value="NZ_BAABHO010000071.1"/>
</dbReference>
<keyword evidence="2 10" id="KW-1003">Cell membrane</keyword>
<keyword evidence="4 10" id="KW-1133">Transmembrane helix</keyword>
<comment type="catalytic activity">
    <reaction evidence="8">
        <text>fluoride(in) = fluoride(out)</text>
        <dbReference type="Rhea" id="RHEA:76159"/>
        <dbReference type="ChEBI" id="CHEBI:17051"/>
    </reaction>
    <physiologicalReaction direction="left-to-right" evidence="8">
        <dbReference type="Rhea" id="RHEA:76160"/>
    </physiologicalReaction>
</comment>
<keyword evidence="12" id="KW-1185">Reference proteome</keyword>
<protein>
    <recommendedName>
        <fullName evidence="10">Fluoride-specific ion channel FluC</fullName>
    </recommendedName>
</protein>
<feature type="transmembrane region" description="Helical" evidence="10">
    <location>
        <begin position="86"/>
        <end position="104"/>
    </location>
</feature>
<accession>A0ABP9CHH5</accession>
<dbReference type="EMBL" id="BAABHO010000071">
    <property type="protein sequence ID" value="GAA4810628.1"/>
    <property type="molecule type" value="Genomic_DNA"/>
</dbReference>
<evidence type="ECO:0000256" key="2">
    <source>
        <dbReference type="ARBA" id="ARBA00022475"/>
    </source>
</evidence>
<feature type="transmembrane region" description="Helical" evidence="10">
    <location>
        <begin position="116"/>
        <end position="138"/>
    </location>
</feature>
<feature type="transmembrane region" description="Helical" evidence="10">
    <location>
        <begin position="51"/>
        <end position="74"/>
    </location>
</feature>
<name>A0ABP9CHH5_9PSEU</name>
<keyword evidence="3 10" id="KW-0812">Transmembrane</keyword>
<keyword evidence="10" id="KW-0479">Metal-binding</keyword>
<proteinExistence type="inferred from homology"/>
<evidence type="ECO:0000256" key="5">
    <source>
        <dbReference type="ARBA" id="ARBA00023136"/>
    </source>
</evidence>
<comment type="activity regulation">
    <text evidence="10">Na(+) is not transported, but it plays an essential structural role and its presence is essential for fluoride channel function.</text>
</comment>
<comment type="caution">
    <text evidence="11">The sequence shown here is derived from an EMBL/GenBank/DDBJ whole genome shotgun (WGS) entry which is preliminary data.</text>
</comment>
<evidence type="ECO:0000256" key="6">
    <source>
        <dbReference type="ARBA" id="ARBA00023303"/>
    </source>
</evidence>
<evidence type="ECO:0000313" key="11">
    <source>
        <dbReference type="EMBL" id="GAA4810628.1"/>
    </source>
</evidence>
<evidence type="ECO:0000256" key="9">
    <source>
        <dbReference type="ARBA" id="ARBA00049940"/>
    </source>
</evidence>
<evidence type="ECO:0000256" key="10">
    <source>
        <dbReference type="HAMAP-Rule" id="MF_00454"/>
    </source>
</evidence>
<gene>
    <name evidence="10" type="primary">fluC</name>
    <name evidence="10" type="synonym">crcB</name>
    <name evidence="11" type="ORF">GCM10023200_55500</name>
</gene>
<comment type="similarity">
    <text evidence="7 10">Belongs to the fluoride channel Fluc/FEX (TC 1.A.43) family.</text>
</comment>
<comment type="function">
    <text evidence="9 10">Fluoride-specific ion channel. Important for reducing fluoride concentration in the cell, thus reducing its toxicity.</text>
</comment>
<dbReference type="InterPro" id="IPR003691">
    <property type="entry name" value="FluC"/>
</dbReference>
<reference evidence="12" key="1">
    <citation type="journal article" date="2019" name="Int. J. Syst. Evol. Microbiol.">
        <title>The Global Catalogue of Microorganisms (GCM) 10K type strain sequencing project: providing services to taxonomists for standard genome sequencing and annotation.</title>
        <authorList>
            <consortium name="The Broad Institute Genomics Platform"/>
            <consortium name="The Broad Institute Genome Sequencing Center for Infectious Disease"/>
            <person name="Wu L."/>
            <person name="Ma J."/>
        </authorList>
    </citation>
    <scope>NUCLEOTIDE SEQUENCE [LARGE SCALE GENOMIC DNA]</scope>
    <source>
        <strain evidence="12">JCM 17979</strain>
    </source>
</reference>
<comment type="subcellular location">
    <subcellularLocation>
        <location evidence="1 10">Cell membrane</location>
        <topology evidence="1 10">Multi-pass membrane protein</topology>
    </subcellularLocation>
</comment>
<evidence type="ECO:0000256" key="7">
    <source>
        <dbReference type="ARBA" id="ARBA00035120"/>
    </source>
</evidence>
<evidence type="ECO:0000256" key="3">
    <source>
        <dbReference type="ARBA" id="ARBA00022692"/>
    </source>
</evidence>
<keyword evidence="10" id="KW-0915">Sodium</keyword>
<feature type="binding site" evidence="10">
    <location>
        <position position="97"/>
    </location>
    <ligand>
        <name>Na(+)</name>
        <dbReference type="ChEBI" id="CHEBI:29101"/>
        <note>structural</note>
    </ligand>
</feature>
<sequence length="151" mass="14994">MTEGTPDEAPPPRLPVVRGQGRAVAVVAVGGVLGALARWGVGLALPAPAGTFPWATVGINVLGSLLMGVLVVVVTEVTDAHPLVRPFLAVGVLGGFTTFSTFATDTQSLLAGGHRATALAYLAATVVGAVGACALGVAATRRAAFGRAAVR</sequence>
<dbReference type="PANTHER" id="PTHR28259">
    <property type="entry name" value="FLUORIDE EXPORT PROTEIN 1-RELATED"/>
    <property type="match status" value="1"/>
</dbReference>
<organism evidence="11 12">
    <name type="scientific">Actinomycetospora chlora</name>
    <dbReference type="NCBI Taxonomy" id="663608"/>
    <lineage>
        <taxon>Bacteria</taxon>
        <taxon>Bacillati</taxon>
        <taxon>Actinomycetota</taxon>
        <taxon>Actinomycetes</taxon>
        <taxon>Pseudonocardiales</taxon>
        <taxon>Pseudonocardiaceae</taxon>
        <taxon>Actinomycetospora</taxon>
    </lineage>
</organism>
<dbReference type="HAMAP" id="MF_00454">
    <property type="entry name" value="FluC"/>
    <property type="match status" value="1"/>
</dbReference>
<dbReference type="Proteomes" id="UP001500928">
    <property type="component" value="Unassembled WGS sequence"/>
</dbReference>
<dbReference type="PANTHER" id="PTHR28259:SF1">
    <property type="entry name" value="FLUORIDE EXPORT PROTEIN 1-RELATED"/>
    <property type="match status" value="1"/>
</dbReference>
<evidence type="ECO:0000256" key="1">
    <source>
        <dbReference type="ARBA" id="ARBA00004651"/>
    </source>
</evidence>
<evidence type="ECO:0000313" key="12">
    <source>
        <dbReference type="Proteomes" id="UP001500928"/>
    </source>
</evidence>
<feature type="binding site" evidence="10">
    <location>
        <position position="94"/>
    </location>
    <ligand>
        <name>Na(+)</name>
        <dbReference type="ChEBI" id="CHEBI:29101"/>
        <note>structural</note>
    </ligand>
</feature>
<keyword evidence="5 10" id="KW-0472">Membrane</keyword>
<keyword evidence="10" id="KW-0406">Ion transport</keyword>
<dbReference type="Pfam" id="PF02537">
    <property type="entry name" value="CRCB"/>
    <property type="match status" value="1"/>
</dbReference>
<keyword evidence="10" id="KW-0813">Transport</keyword>